<evidence type="ECO:0000259" key="6">
    <source>
        <dbReference type="Pfam" id="PF02656"/>
    </source>
</evidence>
<gene>
    <name evidence="7" type="ORF">Drose_26445</name>
</gene>
<keyword evidence="3 5" id="KW-1133">Transmembrane helix</keyword>
<dbReference type="Proteomes" id="UP001058271">
    <property type="component" value="Chromosome"/>
</dbReference>
<organism evidence="7 8">
    <name type="scientific">Dactylosporangium roseum</name>
    <dbReference type="NCBI Taxonomy" id="47989"/>
    <lineage>
        <taxon>Bacteria</taxon>
        <taxon>Bacillati</taxon>
        <taxon>Actinomycetota</taxon>
        <taxon>Actinomycetes</taxon>
        <taxon>Micromonosporales</taxon>
        <taxon>Micromonosporaceae</taxon>
        <taxon>Dactylosporangium</taxon>
    </lineage>
</organism>
<evidence type="ECO:0000256" key="4">
    <source>
        <dbReference type="ARBA" id="ARBA00023136"/>
    </source>
</evidence>
<feature type="transmembrane region" description="Helical" evidence="5">
    <location>
        <begin position="44"/>
        <end position="62"/>
    </location>
</feature>
<dbReference type="Pfam" id="PF02656">
    <property type="entry name" value="DUF202"/>
    <property type="match status" value="1"/>
</dbReference>
<proteinExistence type="predicted"/>
<dbReference type="InterPro" id="IPR003807">
    <property type="entry name" value="DUF202"/>
</dbReference>
<evidence type="ECO:0000313" key="7">
    <source>
        <dbReference type="EMBL" id="UWZ34733.1"/>
    </source>
</evidence>
<keyword evidence="4 5" id="KW-0472">Membrane</keyword>
<evidence type="ECO:0000313" key="8">
    <source>
        <dbReference type="Proteomes" id="UP001058271"/>
    </source>
</evidence>
<accession>A0ABY5YYC0</accession>
<evidence type="ECO:0000256" key="1">
    <source>
        <dbReference type="ARBA" id="ARBA00004127"/>
    </source>
</evidence>
<feature type="transmembrane region" description="Helical" evidence="5">
    <location>
        <begin position="82"/>
        <end position="103"/>
    </location>
</feature>
<evidence type="ECO:0000256" key="2">
    <source>
        <dbReference type="ARBA" id="ARBA00022692"/>
    </source>
</evidence>
<feature type="domain" description="DUF202" evidence="6">
    <location>
        <begin position="5"/>
        <end position="67"/>
    </location>
</feature>
<evidence type="ECO:0000256" key="5">
    <source>
        <dbReference type="SAM" id="Phobius"/>
    </source>
</evidence>
<feature type="transmembrane region" description="Helical" evidence="5">
    <location>
        <begin position="14"/>
        <end position="32"/>
    </location>
</feature>
<protein>
    <submittedName>
        <fullName evidence="7">DUF202 domain-containing protein</fullName>
    </submittedName>
</protein>
<comment type="subcellular location">
    <subcellularLocation>
        <location evidence="1">Endomembrane system</location>
        <topology evidence="1">Multi-pass membrane protein</topology>
    </subcellularLocation>
</comment>
<reference evidence="7" key="1">
    <citation type="submission" date="2021-04" db="EMBL/GenBank/DDBJ databases">
        <title>Biosynthetic gene clusters of Dactylosporangioum roseum.</title>
        <authorList>
            <person name="Hartkoorn R.C."/>
            <person name="Beaudoing E."/>
            <person name="Hot D."/>
            <person name="Moureu S."/>
        </authorList>
    </citation>
    <scope>NUCLEOTIDE SEQUENCE</scope>
    <source>
        <strain evidence="7">NRRL B-16295</strain>
    </source>
</reference>
<keyword evidence="2 5" id="KW-0812">Transmembrane</keyword>
<evidence type="ECO:0000256" key="3">
    <source>
        <dbReference type="ARBA" id="ARBA00022989"/>
    </source>
</evidence>
<dbReference type="RefSeq" id="WP_260724068.1">
    <property type="nucleotide sequence ID" value="NZ_BAAABS010000052.1"/>
</dbReference>
<dbReference type="EMBL" id="CP073721">
    <property type="protein sequence ID" value="UWZ34733.1"/>
    <property type="molecule type" value="Genomic_DNA"/>
</dbReference>
<name>A0ABY5YYC0_9ACTN</name>
<keyword evidence="8" id="KW-1185">Reference proteome</keyword>
<sequence>MALLDPGLQAERTAIAWTRTAACCLANGVLFIPRYLRDRTDLTVLLLVGLAFALTAATFVTARRRRRTLARPEPPRPATAWPLATLAAGNAVFGVLFLLDLLAHRP</sequence>